<keyword evidence="12" id="KW-1185">Reference proteome</keyword>
<feature type="transmembrane region" description="Helical" evidence="8">
    <location>
        <begin position="472"/>
        <end position="495"/>
    </location>
</feature>
<name>M2YAQ5_9MICC</name>
<dbReference type="STRING" id="71999.KPaMU14_02300"/>
<dbReference type="InterPro" id="IPR050539">
    <property type="entry name" value="ThrE_Dicarb/AminoAcid_Exp"/>
</dbReference>
<evidence type="ECO:0000256" key="3">
    <source>
        <dbReference type="ARBA" id="ARBA00022692"/>
    </source>
</evidence>
<gene>
    <name evidence="11" type="ORF">C884_01362</name>
</gene>
<evidence type="ECO:0000256" key="7">
    <source>
        <dbReference type="SAM" id="MobiDB-lite"/>
    </source>
</evidence>
<feature type="region of interest" description="Disordered" evidence="7">
    <location>
        <begin position="110"/>
        <end position="184"/>
    </location>
</feature>
<evidence type="ECO:0000256" key="1">
    <source>
        <dbReference type="ARBA" id="ARBA00004651"/>
    </source>
</evidence>
<dbReference type="Proteomes" id="UP000009877">
    <property type="component" value="Unassembled WGS sequence"/>
</dbReference>
<keyword evidence="3 8" id="KW-0812">Transmembrane</keyword>
<feature type="compositionally biased region" description="Polar residues" evidence="7">
    <location>
        <begin position="114"/>
        <end position="126"/>
    </location>
</feature>
<feature type="compositionally biased region" description="Low complexity" evidence="7">
    <location>
        <begin position="164"/>
        <end position="180"/>
    </location>
</feature>
<feature type="domain" description="Threonine/serine exporter-like N-terminal" evidence="9">
    <location>
        <begin position="232"/>
        <end position="488"/>
    </location>
</feature>
<evidence type="ECO:0000259" key="10">
    <source>
        <dbReference type="Pfam" id="PF12821"/>
    </source>
</evidence>
<dbReference type="InterPro" id="IPR024528">
    <property type="entry name" value="ThrE_2"/>
</dbReference>
<dbReference type="EMBL" id="ANHZ02000023">
    <property type="protein sequence ID" value="EME35729.1"/>
    <property type="molecule type" value="Genomic_DNA"/>
</dbReference>
<dbReference type="AlphaFoldDB" id="M2YAQ5"/>
<keyword evidence="2" id="KW-1003">Cell membrane</keyword>
<feature type="domain" description="Threonine/Serine exporter ThrE" evidence="10">
    <location>
        <begin position="513"/>
        <end position="640"/>
    </location>
</feature>
<evidence type="ECO:0000256" key="5">
    <source>
        <dbReference type="ARBA" id="ARBA00023136"/>
    </source>
</evidence>
<comment type="subcellular location">
    <subcellularLocation>
        <location evidence="1">Cell membrane</location>
        <topology evidence="1">Multi-pass membrane protein</topology>
    </subcellularLocation>
</comment>
<feature type="transmembrane region" description="Helical" evidence="8">
    <location>
        <begin position="434"/>
        <end position="451"/>
    </location>
</feature>
<comment type="similarity">
    <text evidence="6">Belongs to the ThrE exporter (TC 2.A.79) family.</text>
</comment>
<comment type="caution">
    <text evidence="11">The sequence shown here is derived from an EMBL/GenBank/DDBJ whole genome shotgun (WGS) entry which is preliminary data.</text>
</comment>
<dbReference type="GO" id="GO:0015744">
    <property type="term" value="P:succinate transport"/>
    <property type="evidence" value="ECO:0007669"/>
    <property type="project" value="TreeGrafter"/>
</dbReference>
<feature type="transmembrane region" description="Helical" evidence="8">
    <location>
        <begin position="357"/>
        <end position="386"/>
    </location>
</feature>
<dbReference type="RefSeq" id="WP_006215588.1">
    <property type="nucleotide sequence ID" value="NZ_ANHZ02000023.1"/>
</dbReference>
<dbReference type="PANTHER" id="PTHR34390:SF2">
    <property type="entry name" value="SUCCINATE TRANSPORTER SUBUNIT YJJP-RELATED"/>
    <property type="match status" value="1"/>
</dbReference>
<proteinExistence type="inferred from homology"/>
<keyword evidence="5 8" id="KW-0472">Membrane</keyword>
<sequence length="662" mass="70206">MPPATLTGSLTSLTDASEPSALQPFGQEVRPGSYPSSGWTDLEQLPADPFGPDAQLSLQQWLSDDDLAPIRPTEAQAGRAQALADGQLGDVLAPRVEALPVLTTEAIERDRLQRQSPAQTVPIATTSRRRASQESTGPVSRPDTSMLPAVEPTDLGSQPTTQMQTAAYPSSSSAATAPQPRRSRRVLESIMKRDAGMTAAMPMVERLTASPFAGLRRYASSDDREARRTLNFALRLAETMFHYGADALDVENAVVAVCATYGVENIEVDITNQSVTINYVADVSGLDASATREDVFNHADTTSHTVMRVVRSSSDNYSGLADTHRLVTEISRGRMSREEARERLQAINSRPKPYPNWVVSLATMAAAFAITLGIGGGLTGATISMLSAGMVGKIGAVMGRRRVPEFFTMVVSAFVITVMALLGSQIGIEMSPPKVIAAGLIMLMPTTRFMSTMHDAISGFPVTAAGRALSTGMAFAGIVAGIYTGIAVMGLMGQGGLDISQTQFEPAAPYLNIICMTLAAGLIAISLQASARHLLPAMVAGLGGLLAYHLVGWVGLDARLQVVFGATMTGVIGAYIAGRHRIPSLVLAVPGMTFLLPGLSVFRGMYAVTIEAETTGHGVVSLVTAMTTILSMAAGLVLGQLLMRPFVLSEDARIGMRRNRRR</sequence>
<evidence type="ECO:0000313" key="12">
    <source>
        <dbReference type="Proteomes" id="UP000009877"/>
    </source>
</evidence>
<feature type="compositionally biased region" description="Polar residues" evidence="7">
    <location>
        <begin position="1"/>
        <end position="17"/>
    </location>
</feature>
<dbReference type="PANTHER" id="PTHR34390">
    <property type="entry name" value="UPF0442 PROTEIN YJJB-RELATED"/>
    <property type="match status" value="1"/>
</dbReference>
<evidence type="ECO:0000313" key="11">
    <source>
        <dbReference type="EMBL" id="EME35729.1"/>
    </source>
</evidence>
<accession>M2YAQ5</accession>
<evidence type="ECO:0000256" key="8">
    <source>
        <dbReference type="SAM" id="Phobius"/>
    </source>
</evidence>
<feature type="transmembrane region" description="Helical" evidence="8">
    <location>
        <begin position="406"/>
        <end position="428"/>
    </location>
</feature>
<feature type="region of interest" description="Disordered" evidence="7">
    <location>
        <begin position="1"/>
        <end position="54"/>
    </location>
</feature>
<protein>
    <recommendedName>
        <fullName evidence="13">Threonine/serine exporter family protein</fullName>
    </recommendedName>
</protein>
<feature type="transmembrane region" description="Helical" evidence="8">
    <location>
        <begin position="618"/>
        <end position="643"/>
    </location>
</feature>
<feature type="transmembrane region" description="Helical" evidence="8">
    <location>
        <begin position="560"/>
        <end position="578"/>
    </location>
</feature>
<organism evidence="11 12">
    <name type="scientific">Kocuria palustris PEL</name>
    <dbReference type="NCBI Taxonomy" id="1236550"/>
    <lineage>
        <taxon>Bacteria</taxon>
        <taxon>Bacillati</taxon>
        <taxon>Actinomycetota</taxon>
        <taxon>Actinomycetes</taxon>
        <taxon>Micrococcales</taxon>
        <taxon>Micrococcaceae</taxon>
        <taxon>Kocuria</taxon>
    </lineage>
</organism>
<feature type="transmembrane region" description="Helical" evidence="8">
    <location>
        <begin position="507"/>
        <end position="527"/>
    </location>
</feature>
<dbReference type="InterPro" id="IPR010619">
    <property type="entry name" value="ThrE-like_N"/>
</dbReference>
<dbReference type="GO" id="GO:0022857">
    <property type="term" value="F:transmembrane transporter activity"/>
    <property type="evidence" value="ECO:0007669"/>
    <property type="project" value="InterPro"/>
</dbReference>
<reference evidence="11 12" key="1">
    <citation type="journal article" date="2014" name="Genome Announc.">
        <title>Draft Genome Sequence of Kocuria palustris PEL.</title>
        <authorList>
            <person name="Sharma G."/>
            <person name="Khatri I."/>
            <person name="Subramanian S."/>
        </authorList>
    </citation>
    <scope>NUCLEOTIDE SEQUENCE [LARGE SCALE GENOMIC DNA]</scope>
    <source>
        <strain evidence="11 12">PEL</strain>
    </source>
</reference>
<dbReference type="GO" id="GO:0005886">
    <property type="term" value="C:plasma membrane"/>
    <property type="evidence" value="ECO:0007669"/>
    <property type="project" value="UniProtKB-SubCell"/>
</dbReference>
<feature type="transmembrane region" description="Helical" evidence="8">
    <location>
        <begin position="585"/>
        <end position="606"/>
    </location>
</feature>
<evidence type="ECO:0000256" key="2">
    <source>
        <dbReference type="ARBA" id="ARBA00022475"/>
    </source>
</evidence>
<feature type="transmembrane region" description="Helical" evidence="8">
    <location>
        <begin position="534"/>
        <end position="554"/>
    </location>
</feature>
<dbReference type="Pfam" id="PF06738">
    <property type="entry name" value="ThrE"/>
    <property type="match status" value="1"/>
</dbReference>
<dbReference type="Pfam" id="PF12821">
    <property type="entry name" value="ThrE_2"/>
    <property type="match status" value="1"/>
</dbReference>
<keyword evidence="4 8" id="KW-1133">Transmembrane helix</keyword>
<evidence type="ECO:0008006" key="13">
    <source>
        <dbReference type="Google" id="ProtNLM"/>
    </source>
</evidence>
<evidence type="ECO:0000256" key="6">
    <source>
        <dbReference type="ARBA" id="ARBA00034125"/>
    </source>
</evidence>
<evidence type="ECO:0000259" key="9">
    <source>
        <dbReference type="Pfam" id="PF06738"/>
    </source>
</evidence>
<evidence type="ECO:0000256" key="4">
    <source>
        <dbReference type="ARBA" id="ARBA00022989"/>
    </source>
</evidence>